<proteinExistence type="predicted"/>
<dbReference type="InterPro" id="IPR040497">
    <property type="entry name" value="Glyco_transf_24"/>
</dbReference>
<organism evidence="11 12">
    <name type="scientific">Chloropicon primus</name>
    <dbReference type="NCBI Taxonomy" id="1764295"/>
    <lineage>
        <taxon>Eukaryota</taxon>
        <taxon>Viridiplantae</taxon>
        <taxon>Chlorophyta</taxon>
        <taxon>Chloropicophyceae</taxon>
        <taxon>Chloropicales</taxon>
        <taxon>Chloropicaceae</taxon>
        <taxon>Chloropicon</taxon>
    </lineage>
</organism>
<dbReference type="EMBL" id="CP031053">
    <property type="protein sequence ID" value="QDZ26018.1"/>
    <property type="molecule type" value="Genomic_DNA"/>
</dbReference>
<feature type="region of interest" description="Disordered" evidence="6">
    <location>
        <begin position="1315"/>
        <end position="1338"/>
    </location>
</feature>
<dbReference type="InterPro" id="IPR029044">
    <property type="entry name" value="Nucleotide-diphossugar_trans"/>
</dbReference>
<protein>
    <submittedName>
        <fullName evidence="11">UDP-glucose glycoprotein glucosyltransferase</fullName>
    </submittedName>
</protein>
<dbReference type="InterPro" id="IPR009448">
    <property type="entry name" value="UDP-g_GGtrans"/>
</dbReference>
<dbReference type="GO" id="GO:0051082">
    <property type="term" value="F:unfolded protein binding"/>
    <property type="evidence" value="ECO:0007669"/>
    <property type="project" value="TreeGrafter"/>
</dbReference>
<evidence type="ECO:0000259" key="10">
    <source>
        <dbReference type="Pfam" id="PF18404"/>
    </source>
</evidence>
<dbReference type="GO" id="GO:0005788">
    <property type="term" value="C:endoplasmic reticulum lumen"/>
    <property type="evidence" value="ECO:0007669"/>
    <property type="project" value="UniProtKB-SubCell"/>
</dbReference>
<dbReference type="InterPro" id="IPR040694">
    <property type="entry name" value="UGGT_TRXL_2"/>
</dbReference>
<keyword evidence="11" id="KW-0808">Transferase</keyword>
<dbReference type="GO" id="GO:0018279">
    <property type="term" value="P:protein N-linked glycosylation via asparagine"/>
    <property type="evidence" value="ECO:0007669"/>
    <property type="project" value="TreeGrafter"/>
</dbReference>
<keyword evidence="12" id="KW-1185">Reference proteome</keyword>
<dbReference type="Pfam" id="PF06427">
    <property type="entry name" value="UDP-g_GGTase"/>
    <property type="match status" value="1"/>
</dbReference>
<evidence type="ECO:0000256" key="1">
    <source>
        <dbReference type="ARBA" id="ARBA00001913"/>
    </source>
</evidence>
<dbReference type="Pfam" id="PF18402">
    <property type="entry name" value="Thioredoxin_14"/>
    <property type="match status" value="1"/>
</dbReference>
<dbReference type="Pfam" id="PF18404">
    <property type="entry name" value="Glyco_transf_24"/>
    <property type="match status" value="1"/>
</dbReference>
<evidence type="ECO:0000256" key="3">
    <source>
        <dbReference type="ARBA" id="ARBA00022729"/>
    </source>
</evidence>
<sequence>MKMKKEVDTRKEGEGCFDRVIGVGREVLTKSQVKFLQAGLLSREASPKVSMFERLVEQSTRASERADLGCCFVQVGAEVYEDWKEIASLLESDEVGGLQKAHDENPGLLESLVVDEDHVYGGTQEFDSDAVTVILNAALGSSCLGELHPLLAKREGWNYIWRPVVTQACAEKVRSEGDDYLDVCGALGGNDPVKVAGFGVELAIKNMEYKAVDDSKVELSEAERDSENQAASIGAVRGFLFDTLLSRSDGNGTVEQELLEFKKILEEREKKESSSGGTKLRAWHLDYMGLQAAQRILDAKDPLGVMQDISTTFPALAGSLSKMIASPKLKTEVNRLQKAYGTGLQKLPEFFVNGLRIDKDSIHLHQMLKFFRSEMSLTSNLARVANMTSKEASLIITKVRPGLAQEGSSMEEGKSLADTLREGFAPVSRLCSTVSPENAAVHWINDIEKDRRYDRFHDHLQALFPVNYFGMQMESGNLVPQYRKNLFHVVTFLDVSNPMVGPVCGALKEILKTNEPVRMGVVAYSEDDLALPQDAALTVSQKVSRSFHVLSKAVGAMTACGMLKDVHKKIQMPYDEAEAAKAFASVAKKYAKKLRKDPARAMEKIISSDSLPAGSKEGAEAEAVEMSLAASKYAEEAGVASKDANKKGMGVAVTVNGIFAFGATDLAMGFDSMLSLEQGTAMRDPGQVYKYLEAFSEIFMRDIQAPLKEEVKRARDLYRTKTIGMNDNALDSLLSWENCLPRYNLQLAKAVLSVVDSSSTGSLEDGYSPVDFSGKDGQTHGALISPAHTWLDVGGKGRGISSGYIAVLGDGIPGWITFCSAASHLGSKRGQLKEEFAASNINAVISIVANPGEAGQSPLHSFVDAAVSSLTAEEAVSVFEKACEEIGGRDVGEEKLYEDLESGNFWPTQLKGKSAKIQEEIDSRKGKPAPSSVSSDLGIKPGQSAVVSSNMVIEVDQGRSQESLSRDLLFMDVVFSHALLGDAMAEAIPQAAPLPISAVMSASSFLLQSLSKQTRLPFVAEDYYTDFVTGLVDEITSQCKRSCVKLDFGGAEDGDGGQGKGDGHVDIVLVIDPLSKFAQRISPLLSFLKNAFSGTLTLVMWPKFGFEDLPLKTYYAYAVPQWPAGTPVAWPSPTSATFSSLPATTTLSTQLDTPEAWLTGATAASLDLDNLKLEDLGPSASTLHAEFEIESLIVSGSCIDQTALKMGSYSEAYPTGVRLMMGERGTTASSKDKDLVDTMVMKNLGYFQLKASPGTFDLGLVPGCSSDMFKFAGGLSQKSVTVTSFNGILNLDLEVERTRPGKADVMQCESEMAAAKRGGDETDAPAAPSTSSWLSKLWSGSGKPKAGVEDKTLNIFSVASGHLYERFLRIMILSVLKNTESPVKFWFIKNYMSPKLKRVLPQMAEAYGFEYELITYKWPSWVLRQTEKQRIIWAYKILFLDVIFPVSLDRVIYVDADQVVRSDLMELQKMDIKNNVYAYTPFCDNEREMDGFRFWKQGFWKNHLRGRNYHISALYLVDLKQFRMKGAGDQLRILYNGLAQDPNSLANLDQDLPNYAQDTVPIFSLPQEWLYCETWCGKKTKSKAKTIDLCNNPMTKEPKLIGAKRIVPEWTSLDDEQRKFVESLPEAEPKGQTKPPPPKQQEQEQGGRGASAKDEL</sequence>
<dbReference type="PANTHER" id="PTHR11226:SF0">
    <property type="entry name" value="UDP-GLUCOSE:GLYCOPROTEIN GLUCOSYLTRANSFERASE"/>
    <property type="match status" value="1"/>
</dbReference>
<feature type="domain" description="UGGT thioredoxin-like" evidence="9">
    <location>
        <begin position="438"/>
        <end position="659"/>
    </location>
</feature>
<reference evidence="11 12" key="1">
    <citation type="submission" date="2018-07" db="EMBL/GenBank/DDBJ databases">
        <title>The complete nuclear genome of the prasinophyte Chloropicon primus (CCMP1205).</title>
        <authorList>
            <person name="Pombert J.-F."/>
            <person name="Otis C."/>
            <person name="Turmel M."/>
            <person name="Lemieux C."/>
        </authorList>
    </citation>
    <scope>NUCLEOTIDE SEQUENCE [LARGE SCALE GENOMIC DNA]</scope>
    <source>
        <strain evidence="11 12">CCMP1205</strain>
    </source>
</reference>
<dbReference type="GO" id="GO:0003980">
    <property type="term" value="F:UDP-glucose:glycoprotein glucosyltransferase activity"/>
    <property type="evidence" value="ECO:0007669"/>
    <property type="project" value="InterPro"/>
</dbReference>
<evidence type="ECO:0000259" key="9">
    <source>
        <dbReference type="Pfam" id="PF18402"/>
    </source>
</evidence>
<feature type="domain" description="Glucosyltransferase 24 catalytic" evidence="10">
    <location>
        <begin position="1353"/>
        <end position="1618"/>
    </location>
</feature>
<dbReference type="InterPro" id="IPR040692">
    <property type="entry name" value="UGGT_TRXL_3"/>
</dbReference>
<dbReference type="Pfam" id="PF18400">
    <property type="entry name" value="Thioredoxin_12"/>
    <property type="match status" value="1"/>
</dbReference>
<dbReference type="STRING" id="1764295.A0A5B8MYU8"/>
<feature type="domain" description="UGGT thioredoxin-like" evidence="8">
    <location>
        <begin position="279"/>
        <end position="397"/>
    </location>
</feature>
<dbReference type="OrthoDB" id="27683at2759"/>
<name>A0A5B8MYU8_9CHLO</name>
<keyword evidence="5" id="KW-0325">Glycoprotein</keyword>
<feature type="compositionally biased region" description="Basic and acidic residues" evidence="6">
    <location>
        <begin position="1617"/>
        <end position="1631"/>
    </location>
</feature>
<comment type="subcellular location">
    <subcellularLocation>
        <location evidence="2">Endoplasmic reticulum lumen</location>
    </subcellularLocation>
</comment>
<evidence type="ECO:0000259" key="8">
    <source>
        <dbReference type="Pfam" id="PF18401"/>
    </source>
</evidence>
<dbReference type="CDD" id="cd06432">
    <property type="entry name" value="GT8_HUGT1_C_like"/>
    <property type="match status" value="1"/>
</dbReference>
<comment type="cofactor">
    <cofactor evidence="1">
        <name>Ca(2+)</name>
        <dbReference type="ChEBI" id="CHEBI:29108"/>
    </cofactor>
</comment>
<accession>A0A5B8MYU8</accession>
<feature type="region of interest" description="Disordered" evidence="6">
    <location>
        <begin position="1617"/>
        <end position="1656"/>
    </location>
</feature>
<dbReference type="InterPro" id="IPR040693">
    <property type="entry name" value="UGGT_TRXL_1"/>
</dbReference>
<evidence type="ECO:0000259" key="7">
    <source>
        <dbReference type="Pfam" id="PF18400"/>
    </source>
</evidence>
<evidence type="ECO:0000256" key="4">
    <source>
        <dbReference type="ARBA" id="ARBA00022824"/>
    </source>
</evidence>
<dbReference type="Proteomes" id="UP000316726">
    <property type="component" value="Chromosome 20"/>
</dbReference>
<feature type="domain" description="UGGT thioredoxin-like" evidence="7">
    <location>
        <begin position="8"/>
        <end position="171"/>
    </location>
</feature>
<dbReference type="Pfam" id="PF18401">
    <property type="entry name" value="Thioredoxin_13"/>
    <property type="match status" value="1"/>
</dbReference>
<evidence type="ECO:0000256" key="2">
    <source>
        <dbReference type="ARBA" id="ARBA00004319"/>
    </source>
</evidence>
<dbReference type="PANTHER" id="PTHR11226">
    <property type="entry name" value="UDP-GLUCOSE GLYCOPROTEIN:GLUCOSYLTRANSFERASE"/>
    <property type="match status" value="1"/>
</dbReference>
<keyword evidence="3" id="KW-0732">Signal</keyword>
<evidence type="ECO:0000313" key="12">
    <source>
        <dbReference type="Proteomes" id="UP000316726"/>
    </source>
</evidence>
<dbReference type="SUPFAM" id="SSF53448">
    <property type="entry name" value="Nucleotide-diphospho-sugar transferases"/>
    <property type="match status" value="1"/>
</dbReference>
<dbReference type="GO" id="GO:0036503">
    <property type="term" value="P:ERAD pathway"/>
    <property type="evidence" value="ECO:0007669"/>
    <property type="project" value="TreeGrafter"/>
</dbReference>
<evidence type="ECO:0000256" key="6">
    <source>
        <dbReference type="SAM" id="MobiDB-lite"/>
    </source>
</evidence>
<dbReference type="UniPathway" id="UPA00378"/>
<dbReference type="Gene3D" id="3.90.550.10">
    <property type="entry name" value="Spore Coat Polysaccharide Biosynthesis Protein SpsA, Chain A"/>
    <property type="match status" value="1"/>
</dbReference>
<evidence type="ECO:0000313" key="11">
    <source>
        <dbReference type="EMBL" id="QDZ26018.1"/>
    </source>
</evidence>
<gene>
    <name evidence="11" type="ORF">A3770_20p85360</name>
</gene>
<evidence type="ECO:0000256" key="5">
    <source>
        <dbReference type="ARBA" id="ARBA00023180"/>
    </source>
</evidence>
<keyword evidence="4" id="KW-0256">Endoplasmic reticulum</keyword>